<feature type="binding site" evidence="5">
    <location>
        <begin position="236"/>
        <end position="243"/>
    </location>
    <ligand>
        <name>ATP</name>
        <dbReference type="ChEBI" id="CHEBI:30616"/>
    </ligand>
</feature>
<protein>
    <submittedName>
        <fullName evidence="7">RNA polymerase recycling motor ATPase HelR</fullName>
    </submittedName>
</protein>
<proteinExistence type="predicted"/>
<name>A0ABW5XEA6_9MICO</name>
<dbReference type="PANTHER" id="PTHR11070:SF45">
    <property type="entry name" value="DNA 3'-5' HELICASE"/>
    <property type="match status" value="1"/>
</dbReference>
<keyword evidence="8" id="KW-1185">Reference proteome</keyword>
<dbReference type="SUPFAM" id="SSF52540">
    <property type="entry name" value="P-loop containing nucleoside triphosphate hydrolases"/>
    <property type="match status" value="1"/>
</dbReference>
<reference evidence="8" key="1">
    <citation type="journal article" date="2019" name="Int. J. Syst. Evol. Microbiol.">
        <title>The Global Catalogue of Microorganisms (GCM) 10K type strain sequencing project: providing services to taxonomists for standard genome sequencing and annotation.</title>
        <authorList>
            <consortium name="The Broad Institute Genomics Platform"/>
            <consortium name="The Broad Institute Genome Sequencing Center for Infectious Disease"/>
            <person name="Wu L."/>
            <person name="Ma J."/>
        </authorList>
    </citation>
    <scope>NUCLEOTIDE SEQUENCE [LARGE SCALE GENOMIC DNA]</scope>
    <source>
        <strain evidence="8">KCTC 33576</strain>
    </source>
</reference>
<dbReference type="InterPro" id="IPR014016">
    <property type="entry name" value="UvrD-like_ATP-bd"/>
</dbReference>
<keyword evidence="3 5" id="KW-0347">Helicase</keyword>
<comment type="caution">
    <text evidence="7">The sequence shown here is derived from an EMBL/GenBank/DDBJ whole genome shotgun (WGS) entry which is preliminary data.</text>
</comment>
<dbReference type="EMBL" id="JBHUOP010000003">
    <property type="protein sequence ID" value="MFD2840442.1"/>
    <property type="molecule type" value="Genomic_DNA"/>
</dbReference>
<dbReference type="RefSeq" id="WP_377466283.1">
    <property type="nucleotide sequence ID" value="NZ_JBHUOP010000003.1"/>
</dbReference>
<evidence type="ECO:0000256" key="5">
    <source>
        <dbReference type="PROSITE-ProRule" id="PRU00560"/>
    </source>
</evidence>
<evidence type="ECO:0000256" key="1">
    <source>
        <dbReference type="ARBA" id="ARBA00022741"/>
    </source>
</evidence>
<evidence type="ECO:0000256" key="3">
    <source>
        <dbReference type="ARBA" id="ARBA00022806"/>
    </source>
</evidence>
<feature type="domain" description="UvrD-like helicase ATP-binding" evidence="6">
    <location>
        <begin position="215"/>
        <end position="626"/>
    </location>
</feature>
<dbReference type="Proteomes" id="UP001597391">
    <property type="component" value="Unassembled WGS sequence"/>
</dbReference>
<dbReference type="Gene3D" id="3.40.50.300">
    <property type="entry name" value="P-loop containing nucleotide triphosphate hydrolases"/>
    <property type="match status" value="3"/>
</dbReference>
<evidence type="ECO:0000313" key="8">
    <source>
        <dbReference type="Proteomes" id="UP001597391"/>
    </source>
</evidence>
<evidence type="ECO:0000259" key="6">
    <source>
        <dbReference type="PROSITE" id="PS51198"/>
    </source>
</evidence>
<evidence type="ECO:0000256" key="4">
    <source>
        <dbReference type="ARBA" id="ARBA00022840"/>
    </source>
</evidence>
<gene>
    <name evidence="7" type="primary">helR</name>
    <name evidence="7" type="ORF">ACFSYH_07625</name>
</gene>
<dbReference type="PANTHER" id="PTHR11070">
    <property type="entry name" value="UVRD / RECB / PCRA DNA HELICASE FAMILY MEMBER"/>
    <property type="match status" value="1"/>
</dbReference>
<keyword evidence="4 5" id="KW-0067">ATP-binding</keyword>
<evidence type="ECO:0000256" key="2">
    <source>
        <dbReference type="ARBA" id="ARBA00022801"/>
    </source>
</evidence>
<accession>A0ABW5XEA6</accession>
<dbReference type="NCBIfam" id="NF041254">
    <property type="entry name" value="motor_HelR"/>
    <property type="match status" value="1"/>
</dbReference>
<organism evidence="7 8">
    <name type="scientific">Populibacterium corticicola</name>
    <dbReference type="NCBI Taxonomy" id="1812826"/>
    <lineage>
        <taxon>Bacteria</taxon>
        <taxon>Bacillati</taxon>
        <taxon>Actinomycetota</taxon>
        <taxon>Actinomycetes</taxon>
        <taxon>Micrococcales</taxon>
        <taxon>Jonesiaceae</taxon>
        <taxon>Populibacterium</taxon>
    </lineage>
</organism>
<sequence>MSERSTAESSSIEAQSAFALPQRLNAKANPALIAEDERHFAAMAAALERQTADVATRLSARRQTHEALGQGIVERDAEIRRLSARLKLLESYGIDLCLGRLVLASDAEGTPSGSEQVVYIGRIGLLDEDGRPLLVDWRTPAAAPFFAATHADPAGLLSRRRYQWARGRITDYWDEVFSADGLEDPNERAALDYQSSFIASLGSSRSGAMRDVLATIQGDQDAIIRADAGVPLVVNGGPGTGKTVVALHRAAYLMYSQPRLKDRRGGVLFVGPHRPYASYVANVLPSLGESEVAVCTLDDLVPGVLDGIGELPGESSAHASALKSDLRMIDAVKRAISIYEEAPARDLTVDTPLGKVHVSAADWEDAFASVEHGLPHNEARDQIWETLLDLLSEKSEALGAPEKVRGALALNITLSKALNRAWPLLSASDLVSDLWEVPALLRLCAPWLNPEDRAVLRRPEGTGSEWTTDDLPLLDAARHLLGDETSSRRLRVREAERAAEREYRAEVAEALMASNYNGSGLMSQLQQSDLQEALVDDPARWADESPVLDGPFAHVIVDEAQELTDMQWQMLLRRCPSRHFTIVGDRAQARGGFAESWEERLTRVGVSLPGSGAVHSATLSVNYRTPSEVMDVAAPVVLSVLPDADVPTSVRSTGQPVERRSVGDLAEVLVQWEASHTEGVACVIASGAWLRDSAQVGGGVSRGTDRISWLTPTLAKGLEFDLVVLVQPSAFGSGVEAAVDTYVAMTRATQRLVILE</sequence>
<evidence type="ECO:0000313" key="7">
    <source>
        <dbReference type="EMBL" id="MFD2840442.1"/>
    </source>
</evidence>
<keyword evidence="2 5" id="KW-0378">Hydrolase</keyword>
<keyword evidence="1 5" id="KW-0547">Nucleotide-binding</keyword>
<dbReference type="PROSITE" id="PS51198">
    <property type="entry name" value="UVRD_HELICASE_ATP_BIND"/>
    <property type="match status" value="1"/>
</dbReference>
<dbReference type="InterPro" id="IPR000212">
    <property type="entry name" value="DNA_helicase_UvrD/REP"/>
</dbReference>
<dbReference type="InterPro" id="IPR027417">
    <property type="entry name" value="P-loop_NTPase"/>
</dbReference>